<feature type="transmembrane region" description="Helical" evidence="3">
    <location>
        <begin position="12"/>
        <end position="30"/>
    </location>
</feature>
<keyword evidence="6" id="KW-1185">Reference proteome</keyword>
<accession>A0A671YPH9</accession>
<keyword evidence="2" id="KW-1015">Disulfide bond</keyword>
<sequence length="138" mass="15103">VDWLRDVPLSARRIVFAAVAAVLAVGLGAMPRAGGFRDIDVNDAGARDALNFAVIQHNRGSNDLCPRKVAQVMRIQSQVVAGMNYVITVRMVKTPCRKVCGGNNVCAIQEDAGKAQCKFTVWSRPWLQKMTLSEEKCN</sequence>
<organism evidence="5 6">
    <name type="scientific">Sparus aurata</name>
    <name type="common">Gilthead sea bream</name>
    <dbReference type="NCBI Taxonomy" id="8175"/>
    <lineage>
        <taxon>Eukaryota</taxon>
        <taxon>Metazoa</taxon>
        <taxon>Chordata</taxon>
        <taxon>Craniata</taxon>
        <taxon>Vertebrata</taxon>
        <taxon>Euteleostomi</taxon>
        <taxon>Actinopterygii</taxon>
        <taxon>Neopterygii</taxon>
        <taxon>Teleostei</taxon>
        <taxon>Neoteleostei</taxon>
        <taxon>Acanthomorphata</taxon>
        <taxon>Eupercaria</taxon>
        <taxon>Spariformes</taxon>
        <taxon>Sparidae</taxon>
        <taxon>Sparus</taxon>
    </lineage>
</organism>
<dbReference type="GO" id="GO:0031982">
    <property type="term" value="C:vesicle"/>
    <property type="evidence" value="ECO:0007669"/>
    <property type="project" value="TreeGrafter"/>
</dbReference>
<reference evidence="5" key="1">
    <citation type="submission" date="2021-04" db="EMBL/GenBank/DDBJ databases">
        <authorList>
            <consortium name="Wellcome Sanger Institute Data Sharing"/>
        </authorList>
    </citation>
    <scope>NUCLEOTIDE SEQUENCE [LARGE SCALE GENOMIC DNA]</scope>
</reference>
<evidence type="ECO:0000313" key="5">
    <source>
        <dbReference type="Ensembl" id="ENSSAUP00010065251.1"/>
    </source>
</evidence>
<protein>
    <submittedName>
        <fullName evidence="5">Cystatin-C-like</fullName>
    </submittedName>
</protein>
<dbReference type="PANTHER" id="PTHR46186:SF12">
    <property type="entry name" value="CYSTATIN C (AMYLOID ANGIOPATHY AND CEREBRAL HEMORRHAGE)-RELATED"/>
    <property type="match status" value="1"/>
</dbReference>
<dbReference type="InterPro" id="IPR018073">
    <property type="entry name" value="Prot_inh_cystat_CS"/>
</dbReference>
<dbReference type="InterPro" id="IPR000010">
    <property type="entry name" value="Cystatin_dom"/>
</dbReference>
<dbReference type="InParanoid" id="A0A671YPH9"/>
<evidence type="ECO:0000256" key="3">
    <source>
        <dbReference type="SAM" id="Phobius"/>
    </source>
</evidence>
<evidence type="ECO:0000259" key="4">
    <source>
        <dbReference type="SMART" id="SM00043"/>
    </source>
</evidence>
<dbReference type="GO" id="GO:0005615">
    <property type="term" value="C:extracellular space"/>
    <property type="evidence" value="ECO:0007669"/>
    <property type="project" value="TreeGrafter"/>
</dbReference>
<dbReference type="FunCoup" id="A0A671YPH9">
    <property type="interactions" value="332"/>
</dbReference>
<gene>
    <name evidence="5" type="primary">LOC115596307</name>
</gene>
<dbReference type="Gene3D" id="3.10.450.10">
    <property type="match status" value="1"/>
</dbReference>
<keyword evidence="3" id="KW-0472">Membrane</keyword>
<comment type="similarity">
    <text evidence="1">Belongs to the cystatin family.</text>
</comment>
<dbReference type="Proteomes" id="UP000472265">
    <property type="component" value="Chromosome 15"/>
</dbReference>
<dbReference type="SMART" id="SM00043">
    <property type="entry name" value="CY"/>
    <property type="match status" value="1"/>
</dbReference>
<dbReference type="GO" id="GO:0004869">
    <property type="term" value="F:cysteine-type endopeptidase inhibitor activity"/>
    <property type="evidence" value="ECO:0007669"/>
    <property type="project" value="InterPro"/>
</dbReference>
<feature type="domain" description="Cystatin" evidence="4">
    <location>
        <begin position="31"/>
        <end position="138"/>
    </location>
</feature>
<dbReference type="FunFam" id="3.10.450.10:FF:000004">
    <property type="entry name" value="Cystatin C"/>
    <property type="match status" value="1"/>
</dbReference>
<dbReference type="CDD" id="cd00042">
    <property type="entry name" value="CY"/>
    <property type="match status" value="1"/>
</dbReference>
<dbReference type="AlphaFoldDB" id="A0A671YPH9"/>
<reference evidence="5" key="2">
    <citation type="submission" date="2025-08" db="UniProtKB">
        <authorList>
            <consortium name="Ensembl"/>
        </authorList>
    </citation>
    <scope>IDENTIFICATION</scope>
</reference>
<evidence type="ECO:0000256" key="1">
    <source>
        <dbReference type="ARBA" id="ARBA00009403"/>
    </source>
</evidence>
<dbReference type="GeneTree" id="ENSGT00940000154755"/>
<dbReference type="GO" id="GO:0005737">
    <property type="term" value="C:cytoplasm"/>
    <property type="evidence" value="ECO:0007669"/>
    <property type="project" value="TreeGrafter"/>
</dbReference>
<dbReference type="Pfam" id="PF00031">
    <property type="entry name" value="Cystatin"/>
    <property type="match status" value="1"/>
</dbReference>
<dbReference type="SUPFAM" id="SSF54403">
    <property type="entry name" value="Cystatin/monellin"/>
    <property type="match status" value="1"/>
</dbReference>
<evidence type="ECO:0000313" key="6">
    <source>
        <dbReference type="Proteomes" id="UP000472265"/>
    </source>
</evidence>
<dbReference type="OMA" id="FTIREYN"/>
<keyword evidence="3" id="KW-0812">Transmembrane</keyword>
<dbReference type="InterPro" id="IPR046350">
    <property type="entry name" value="Cystatin_sf"/>
</dbReference>
<proteinExistence type="inferred from homology"/>
<evidence type="ECO:0000256" key="2">
    <source>
        <dbReference type="ARBA" id="ARBA00023157"/>
    </source>
</evidence>
<dbReference type="PROSITE" id="PS00287">
    <property type="entry name" value="CYSTATIN"/>
    <property type="match status" value="1"/>
</dbReference>
<name>A0A671YPH9_SPAAU</name>
<reference evidence="5" key="3">
    <citation type="submission" date="2025-09" db="UniProtKB">
        <authorList>
            <consortium name="Ensembl"/>
        </authorList>
    </citation>
    <scope>IDENTIFICATION</scope>
</reference>
<dbReference type="PANTHER" id="PTHR46186">
    <property type="entry name" value="CYSTATIN"/>
    <property type="match status" value="1"/>
</dbReference>
<dbReference type="Ensembl" id="ENSSAUT00010068337.1">
    <property type="protein sequence ID" value="ENSSAUP00010065251.1"/>
    <property type="gene ID" value="ENSSAUG00010026101.1"/>
</dbReference>
<keyword evidence="3" id="KW-1133">Transmembrane helix</keyword>